<protein>
    <submittedName>
        <fullName evidence="1">Uncharacterized protein</fullName>
    </submittedName>
</protein>
<reference evidence="1" key="2">
    <citation type="journal article" date="2015" name="Data Brief">
        <title>Shoot transcriptome of the giant reed, Arundo donax.</title>
        <authorList>
            <person name="Barrero R.A."/>
            <person name="Guerrero F.D."/>
            <person name="Moolhuijzen P."/>
            <person name="Goolsby J.A."/>
            <person name="Tidwell J."/>
            <person name="Bellgard S.E."/>
            <person name="Bellgard M.I."/>
        </authorList>
    </citation>
    <scope>NUCLEOTIDE SEQUENCE</scope>
    <source>
        <tissue evidence="1">Shoot tissue taken approximately 20 cm above the soil surface</tissue>
    </source>
</reference>
<evidence type="ECO:0000313" key="1">
    <source>
        <dbReference type="EMBL" id="JAE06337.1"/>
    </source>
</evidence>
<organism evidence="1">
    <name type="scientific">Arundo donax</name>
    <name type="common">Giant reed</name>
    <name type="synonym">Donax arundinaceus</name>
    <dbReference type="NCBI Taxonomy" id="35708"/>
    <lineage>
        <taxon>Eukaryota</taxon>
        <taxon>Viridiplantae</taxon>
        <taxon>Streptophyta</taxon>
        <taxon>Embryophyta</taxon>
        <taxon>Tracheophyta</taxon>
        <taxon>Spermatophyta</taxon>
        <taxon>Magnoliopsida</taxon>
        <taxon>Liliopsida</taxon>
        <taxon>Poales</taxon>
        <taxon>Poaceae</taxon>
        <taxon>PACMAD clade</taxon>
        <taxon>Arundinoideae</taxon>
        <taxon>Arundineae</taxon>
        <taxon>Arundo</taxon>
    </lineage>
</organism>
<name>A0A0A9F1W8_ARUDO</name>
<proteinExistence type="predicted"/>
<dbReference type="EMBL" id="GBRH01191559">
    <property type="protein sequence ID" value="JAE06337.1"/>
    <property type="molecule type" value="Transcribed_RNA"/>
</dbReference>
<reference evidence="1" key="1">
    <citation type="submission" date="2014-09" db="EMBL/GenBank/DDBJ databases">
        <authorList>
            <person name="Magalhaes I.L.F."/>
            <person name="Oliveira U."/>
            <person name="Santos F.R."/>
            <person name="Vidigal T.H.D.A."/>
            <person name="Brescovit A.D."/>
            <person name="Santos A.J."/>
        </authorList>
    </citation>
    <scope>NUCLEOTIDE SEQUENCE</scope>
    <source>
        <tissue evidence="1">Shoot tissue taken approximately 20 cm above the soil surface</tissue>
    </source>
</reference>
<accession>A0A0A9F1W8</accession>
<sequence>MMLESECNLLHVKTTALQMQVLIPRVMSIKLNPKASNEEHKIKIVTRDRLSIPQGNSLLRMCR</sequence>
<dbReference type="AlphaFoldDB" id="A0A0A9F1W8"/>